<accession>A0A7J3SN53</accession>
<dbReference type="AlphaFoldDB" id="A0A7J3SN53"/>
<dbReference type="PANTHER" id="PTHR43080:SF2">
    <property type="entry name" value="CBS DOMAIN-CONTAINING PROTEIN"/>
    <property type="match status" value="1"/>
</dbReference>
<reference evidence="4" key="1">
    <citation type="journal article" date="2020" name="mSystems">
        <title>Genome- and Community-Level Interaction Insights into Carbon Utilization and Element Cycling Functions of Hydrothermarchaeota in Hydrothermal Sediment.</title>
        <authorList>
            <person name="Zhou Z."/>
            <person name="Liu Y."/>
            <person name="Xu W."/>
            <person name="Pan J."/>
            <person name="Luo Z.H."/>
            <person name="Li M."/>
        </authorList>
    </citation>
    <scope>NUCLEOTIDE SEQUENCE [LARGE SCALE GENOMIC DNA]</scope>
    <source>
        <strain evidence="4">SpSt-885</strain>
    </source>
</reference>
<protein>
    <submittedName>
        <fullName evidence="4">CBS domain-containing protein</fullName>
    </submittedName>
</protein>
<proteinExistence type="predicted"/>
<feature type="domain" description="CBS" evidence="3">
    <location>
        <begin position="114"/>
        <end position="170"/>
    </location>
</feature>
<dbReference type="InterPro" id="IPR000644">
    <property type="entry name" value="CBS_dom"/>
</dbReference>
<dbReference type="SUPFAM" id="SSF54631">
    <property type="entry name" value="CBS-domain pair"/>
    <property type="match status" value="2"/>
</dbReference>
<dbReference type="Gene3D" id="3.10.580.10">
    <property type="entry name" value="CBS-domain"/>
    <property type="match status" value="2"/>
</dbReference>
<name>A0A7J3SN53_9CREN</name>
<dbReference type="InterPro" id="IPR051257">
    <property type="entry name" value="Diverse_CBS-Domain"/>
</dbReference>
<dbReference type="InterPro" id="IPR046342">
    <property type="entry name" value="CBS_dom_sf"/>
</dbReference>
<evidence type="ECO:0000256" key="2">
    <source>
        <dbReference type="PROSITE-ProRule" id="PRU00703"/>
    </source>
</evidence>
<dbReference type="Pfam" id="PF00571">
    <property type="entry name" value="CBS"/>
    <property type="match status" value="4"/>
</dbReference>
<sequence length="306" mass="34448">MGSSRRFEGYRALRSDGKPNFSDRIYRVEGDMERLARKPAIGVSQSTPIKEALAKMNTEKVRSLVISRGETYEGILLAENILDYMGGGELYNIVINRYEGNFFKCLEEPVKSIAEKNYPFVYTNSKLNEVIEKMIQNRVSILPVLHKDGRVFGVISEHDIVELLVEKRTGVTVGELSSPIISIHTYDPIIEAMRKIVSLGIRQVYVRNEVEQIVGSVGVKRIIEYFSSNEVYRWVKKGYLTEANSAQVREVTSFSTLKLPETMDVGEAAREMLKAGTSTALVSNGSEEIGMITEHDVFYALSFPVK</sequence>
<organism evidence="4">
    <name type="scientific">Fervidicoccus fontis</name>
    <dbReference type="NCBI Taxonomy" id="683846"/>
    <lineage>
        <taxon>Archaea</taxon>
        <taxon>Thermoproteota</taxon>
        <taxon>Thermoprotei</taxon>
        <taxon>Fervidicoccales</taxon>
        <taxon>Fervidicoccaceae</taxon>
        <taxon>Fervidicoccus</taxon>
    </lineage>
</organism>
<evidence type="ECO:0000256" key="1">
    <source>
        <dbReference type="ARBA" id="ARBA00023122"/>
    </source>
</evidence>
<dbReference type="EMBL" id="DTLS01000154">
    <property type="protein sequence ID" value="HGZ60608.1"/>
    <property type="molecule type" value="Genomic_DNA"/>
</dbReference>
<dbReference type="PROSITE" id="PS51371">
    <property type="entry name" value="CBS"/>
    <property type="match status" value="2"/>
</dbReference>
<comment type="caution">
    <text evidence="4">The sequence shown here is derived from an EMBL/GenBank/DDBJ whole genome shotgun (WGS) entry which is preliminary data.</text>
</comment>
<evidence type="ECO:0000259" key="3">
    <source>
        <dbReference type="PROSITE" id="PS51371"/>
    </source>
</evidence>
<dbReference type="SMART" id="SM00116">
    <property type="entry name" value="CBS"/>
    <property type="match status" value="4"/>
</dbReference>
<evidence type="ECO:0000313" key="4">
    <source>
        <dbReference type="EMBL" id="HGZ60608.1"/>
    </source>
</evidence>
<gene>
    <name evidence="4" type="ORF">ENW83_05350</name>
</gene>
<dbReference type="PANTHER" id="PTHR43080">
    <property type="entry name" value="CBS DOMAIN-CONTAINING PROTEIN CBSX3, MITOCHONDRIAL"/>
    <property type="match status" value="1"/>
</dbReference>
<feature type="domain" description="CBS" evidence="3">
    <location>
        <begin position="251"/>
        <end position="306"/>
    </location>
</feature>
<keyword evidence="1 2" id="KW-0129">CBS domain</keyword>